<protein>
    <submittedName>
        <fullName evidence="1">Unannotated protein</fullName>
    </submittedName>
</protein>
<organism evidence="1">
    <name type="scientific">freshwater metagenome</name>
    <dbReference type="NCBI Taxonomy" id="449393"/>
    <lineage>
        <taxon>unclassified sequences</taxon>
        <taxon>metagenomes</taxon>
        <taxon>ecological metagenomes</taxon>
    </lineage>
</organism>
<gene>
    <name evidence="1" type="ORF">UFOPK3001_01399</name>
</gene>
<dbReference type="EMBL" id="CAFAAJ010000085">
    <property type="protein sequence ID" value="CAB4808654.1"/>
    <property type="molecule type" value="Genomic_DNA"/>
</dbReference>
<name>A0A6J6YK98_9ZZZZ</name>
<proteinExistence type="predicted"/>
<evidence type="ECO:0000313" key="1">
    <source>
        <dbReference type="EMBL" id="CAB4808654.1"/>
    </source>
</evidence>
<accession>A0A6J6YK98</accession>
<dbReference type="AlphaFoldDB" id="A0A6J6YK98"/>
<sequence>MSDQFDPSVMVALTLTPIEPPIVTVPVPENDPSLFLATVIDVIATLSPS</sequence>
<reference evidence="1" key="1">
    <citation type="submission" date="2020-05" db="EMBL/GenBank/DDBJ databases">
        <authorList>
            <person name="Chiriac C."/>
            <person name="Salcher M."/>
            <person name="Ghai R."/>
            <person name="Kavagutti S V."/>
        </authorList>
    </citation>
    <scope>NUCLEOTIDE SEQUENCE</scope>
</reference>